<evidence type="ECO:0000256" key="1">
    <source>
        <dbReference type="SAM" id="MobiDB-lite"/>
    </source>
</evidence>
<dbReference type="AlphaFoldDB" id="A0A0E0QYB2"/>
<dbReference type="Gramene" id="ORUFI10G08240.1">
    <property type="protein sequence ID" value="ORUFI10G08240.1"/>
    <property type="gene ID" value="ORUFI10G08240"/>
</dbReference>
<accession>A0A0E0QYB2</accession>
<name>A0A0E0QYB2_ORYRU</name>
<feature type="region of interest" description="Disordered" evidence="1">
    <location>
        <begin position="120"/>
        <end position="169"/>
    </location>
</feature>
<evidence type="ECO:0000313" key="2">
    <source>
        <dbReference type="EnsemblPlants" id="ORUFI10G08240.1"/>
    </source>
</evidence>
<proteinExistence type="predicted"/>
<feature type="region of interest" description="Disordered" evidence="1">
    <location>
        <begin position="1"/>
        <end position="103"/>
    </location>
</feature>
<protein>
    <submittedName>
        <fullName evidence="2">Uncharacterized protein</fullName>
    </submittedName>
</protein>
<dbReference type="EnsemblPlants" id="ORUFI10G08240.1">
    <property type="protein sequence ID" value="ORUFI10G08240.1"/>
    <property type="gene ID" value="ORUFI10G08240"/>
</dbReference>
<reference evidence="2" key="2">
    <citation type="submission" date="2015-06" db="UniProtKB">
        <authorList>
            <consortium name="EnsemblPlants"/>
        </authorList>
    </citation>
    <scope>IDENTIFICATION</scope>
</reference>
<organism evidence="2 3">
    <name type="scientific">Oryza rufipogon</name>
    <name type="common">Brownbeard rice</name>
    <name type="synonym">Asian wild rice</name>
    <dbReference type="NCBI Taxonomy" id="4529"/>
    <lineage>
        <taxon>Eukaryota</taxon>
        <taxon>Viridiplantae</taxon>
        <taxon>Streptophyta</taxon>
        <taxon>Embryophyta</taxon>
        <taxon>Tracheophyta</taxon>
        <taxon>Spermatophyta</taxon>
        <taxon>Magnoliopsida</taxon>
        <taxon>Liliopsida</taxon>
        <taxon>Poales</taxon>
        <taxon>Poaceae</taxon>
        <taxon>BOP clade</taxon>
        <taxon>Oryzoideae</taxon>
        <taxon>Oryzeae</taxon>
        <taxon>Oryzinae</taxon>
        <taxon>Oryza</taxon>
    </lineage>
</organism>
<keyword evidence="3" id="KW-1185">Reference proteome</keyword>
<feature type="compositionally biased region" description="Polar residues" evidence="1">
    <location>
        <begin position="7"/>
        <end position="16"/>
    </location>
</feature>
<evidence type="ECO:0000313" key="3">
    <source>
        <dbReference type="Proteomes" id="UP000008022"/>
    </source>
</evidence>
<dbReference type="Proteomes" id="UP000008022">
    <property type="component" value="Unassembled WGS sequence"/>
</dbReference>
<reference evidence="3" key="1">
    <citation type="submission" date="2013-06" db="EMBL/GenBank/DDBJ databases">
        <authorList>
            <person name="Zhao Q."/>
        </authorList>
    </citation>
    <scope>NUCLEOTIDE SEQUENCE</scope>
    <source>
        <strain evidence="3">cv. W1943</strain>
    </source>
</reference>
<dbReference type="HOGENOM" id="CLU_096236_0_0_1"/>
<feature type="compositionally biased region" description="Basic and acidic residues" evidence="1">
    <location>
        <begin position="138"/>
        <end position="148"/>
    </location>
</feature>
<sequence>MRVTFDGSYNMSSSVSHPAATHHRALAPAGARAVGGGGTGRCEGRRRRWPGRVLGPDVEAAPASAPVGGQELGVAASFAGDKRRPHRAKDEDNATAQRHRQAPPSIAAYLQSTTSFCIPTWPPLDSPSNHEPGGSRSGHPELEGRGSSHPEFGCSRSVREESSPPSTPLRVVEVNLPRGEQASAIPFHPIVGSHCLLIYFT</sequence>